<dbReference type="RefSeq" id="WP_130483881.1">
    <property type="nucleotide sequence ID" value="NZ_SGWV01000015.1"/>
</dbReference>
<accession>A0A4Q7L8A9</accession>
<dbReference type="Pfam" id="PF01872">
    <property type="entry name" value="RibD_C"/>
    <property type="match status" value="1"/>
</dbReference>
<evidence type="ECO:0000313" key="3">
    <source>
        <dbReference type="Proteomes" id="UP000293433"/>
    </source>
</evidence>
<dbReference type="EMBL" id="SGWV01000015">
    <property type="protein sequence ID" value="RZS46649.1"/>
    <property type="molecule type" value="Genomic_DNA"/>
</dbReference>
<dbReference type="GO" id="GO:0009231">
    <property type="term" value="P:riboflavin biosynthetic process"/>
    <property type="evidence" value="ECO:0007669"/>
    <property type="project" value="InterPro"/>
</dbReference>
<sequence length="186" mass="19939">MATVYYTACSLDGFLATEDHGLEWLFPLADIGDTSFPGFFASVGALAMGASTYEWMLRHVVRTPDDPGTSWPYAQPVWVFSHRSLPVIAGADLRFVQGDVRPVHAAMTAAAAGKTVWLVGGGELVGQFLDAGLVDELKVQVGSVTLGRGQPLLPRRFTSPPLRLLSVQQVGSGFAELHYAVPRPAV</sequence>
<keyword evidence="3" id="KW-1185">Reference proteome</keyword>
<reference evidence="2 3" key="1">
    <citation type="submission" date="2019-02" db="EMBL/GenBank/DDBJ databases">
        <title>Genomic Encyclopedia of Type Strains, Phase IV (KMG-IV): sequencing the most valuable type-strain genomes for metagenomic binning, comparative biology and taxonomic classification.</title>
        <authorList>
            <person name="Goeker M."/>
        </authorList>
    </citation>
    <scope>NUCLEOTIDE SEQUENCE [LARGE SCALE GENOMIC DNA]</scope>
    <source>
        <strain evidence="2 3">DSM 10617</strain>
    </source>
</reference>
<dbReference type="InterPro" id="IPR002734">
    <property type="entry name" value="RibDG_C"/>
</dbReference>
<protein>
    <submittedName>
        <fullName evidence="2">Dihydrofolate reductase</fullName>
    </submittedName>
</protein>
<dbReference type="Proteomes" id="UP000293433">
    <property type="component" value="Unassembled WGS sequence"/>
</dbReference>
<dbReference type="Gene3D" id="3.40.430.10">
    <property type="entry name" value="Dihydrofolate Reductase, subunit A"/>
    <property type="match status" value="1"/>
</dbReference>
<dbReference type="InterPro" id="IPR024072">
    <property type="entry name" value="DHFR-like_dom_sf"/>
</dbReference>
<gene>
    <name evidence="2" type="ORF">EV685_4066</name>
</gene>
<dbReference type="GO" id="GO:0008703">
    <property type="term" value="F:5-amino-6-(5-phosphoribosylamino)uracil reductase activity"/>
    <property type="evidence" value="ECO:0007669"/>
    <property type="project" value="InterPro"/>
</dbReference>
<comment type="caution">
    <text evidence="2">The sequence shown here is derived from an EMBL/GenBank/DDBJ whole genome shotgun (WGS) entry which is preliminary data.</text>
</comment>
<dbReference type="SUPFAM" id="SSF53597">
    <property type="entry name" value="Dihydrofolate reductase-like"/>
    <property type="match status" value="1"/>
</dbReference>
<proteinExistence type="predicted"/>
<dbReference type="InterPro" id="IPR050765">
    <property type="entry name" value="Riboflavin_Biosynth_HTPR"/>
</dbReference>
<evidence type="ECO:0000259" key="1">
    <source>
        <dbReference type="Pfam" id="PF01872"/>
    </source>
</evidence>
<organism evidence="2 3">
    <name type="scientific">Sphaerotilus mobilis</name>
    <dbReference type="NCBI Taxonomy" id="47994"/>
    <lineage>
        <taxon>Bacteria</taxon>
        <taxon>Pseudomonadati</taxon>
        <taxon>Pseudomonadota</taxon>
        <taxon>Betaproteobacteria</taxon>
        <taxon>Burkholderiales</taxon>
        <taxon>Sphaerotilaceae</taxon>
        <taxon>Sphaerotilus</taxon>
    </lineage>
</organism>
<dbReference type="AlphaFoldDB" id="A0A4Q7L8A9"/>
<feature type="domain" description="Bacterial bifunctional deaminase-reductase C-terminal" evidence="1">
    <location>
        <begin position="8"/>
        <end position="174"/>
    </location>
</feature>
<name>A0A4Q7L8A9_9BURK</name>
<evidence type="ECO:0000313" key="2">
    <source>
        <dbReference type="EMBL" id="RZS46649.1"/>
    </source>
</evidence>
<dbReference type="PANTHER" id="PTHR38011:SF11">
    <property type="entry name" value="2,5-DIAMINO-6-RIBOSYLAMINO-4(3H)-PYRIMIDINONE 5'-PHOSPHATE REDUCTASE"/>
    <property type="match status" value="1"/>
</dbReference>
<dbReference type="PANTHER" id="PTHR38011">
    <property type="entry name" value="DIHYDROFOLATE REDUCTASE FAMILY PROTEIN (AFU_ORTHOLOGUE AFUA_8G06820)"/>
    <property type="match status" value="1"/>
</dbReference>
<dbReference type="OrthoDB" id="2313602at2"/>